<evidence type="ECO:0000256" key="4">
    <source>
        <dbReference type="ARBA" id="ARBA00022980"/>
    </source>
</evidence>
<keyword evidence="5 7" id="KW-0687">Ribonucleoprotein</keyword>
<evidence type="ECO:0000256" key="1">
    <source>
        <dbReference type="ARBA" id="ARBA00007465"/>
    </source>
</evidence>
<dbReference type="SUPFAM" id="SSF55174">
    <property type="entry name" value="Alpha-L RNA-binding motif"/>
    <property type="match status" value="1"/>
</dbReference>
<dbReference type="FunFam" id="1.10.1050.10:FF:000001">
    <property type="entry name" value="30S ribosomal protein S4"/>
    <property type="match status" value="1"/>
</dbReference>
<accession>A0A101HZS8</accession>
<dbReference type="EMBL" id="LGGX01000033">
    <property type="protein sequence ID" value="KUK85985.1"/>
    <property type="molecule type" value="Genomic_DNA"/>
</dbReference>
<sequence>MSRYIEAKCKLCRRERVKLFLKGDRCLTDKCALERKKNTPGEVAKKIRKKLSGYAIQLREKQKVKRMYGVSERQFRKYYLTASRKKGVTGEILLQLLERRLDNVIYRLNFAPSRAAARQLVNHGHILVNGKRVNIPSYLVNENDQVSVREKSKTLDMINETITKSKAQTPDWLSLDLPKMSAKVVQLPQRYHIDADIREQLIIELYSK</sequence>
<proteinExistence type="inferred from homology"/>
<dbReference type="PATRIC" id="fig|1635277.3.peg.1590"/>
<protein>
    <recommendedName>
        <fullName evidence="6 7">Small ribosomal subunit protein uS4</fullName>
    </recommendedName>
</protein>
<comment type="function">
    <text evidence="7">One of the primary rRNA binding proteins, it binds directly to 16S rRNA where it nucleates assembly of the body of the 30S subunit.</text>
</comment>
<organism evidence="11 12">
    <name type="scientific">candidate division TA06 bacterium 34_109</name>
    <dbReference type="NCBI Taxonomy" id="1635277"/>
    <lineage>
        <taxon>Bacteria</taxon>
        <taxon>Bacteria division TA06</taxon>
    </lineage>
</organism>
<dbReference type="NCBIfam" id="NF003717">
    <property type="entry name" value="PRK05327.1"/>
    <property type="match status" value="1"/>
</dbReference>
<dbReference type="InterPro" id="IPR036986">
    <property type="entry name" value="S4_RNA-bd_sf"/>
</dbReference>
<evidence type="ECO:0000313" key="12">
    <source>
        <dbReference type="Proteomes" id="UP000053467"/>
    </source>
</evidence>
<dbReference type="InterPro" id="IPR018079">
    <property type="entry name" value="Ribosomal_uS4_CS"/>
</dbReference>
<dbReference type="InterPro" id="IPR001912">
    <property type="entry name" value="Ribosomal_uS4_N"/>
</dbReference>
<dbReference type="AlphaFoldDB" id="A0A101HZS8"/>
<dbReference type="Proteomes" id="UP000053467">
    <property type="component" value="Unassembled WGS sequence"/>
</dbReference>
<comment type="function">
    <text evidence="7">With S5 and S12 plays an important role in translational accuracy.</text>
</comment>
<name>A0A101HZS8_UNCT6</name>
<dbReference type="Gene3D" id="1.10.1050.10">
    <property type="entry name" value="Ribosomal Protein S4 Delta 41, Chain A, domain 1"/>
    <property type="match status" value="1"/>
</dbReference>
<evidence type="ECO:0000256" key="7">
    <source>
        <dbReference type="HAMAP-Rule" id="MF_01306"/>
    </source>
</evidence>
<keyword evidence="3 7" id="KW-0694">RNA-binding</keyword>
<comment type="caution">
    <text evidence="11">The sequence shown here is derived from an EMBL/GenBank/DDBJ whole genome shotgun (WGS) entry which is preliminary data.</text>
</comment>
<dbReference type="FunFam" id="3.10.290.10:FF:000001">
    <property type="entry name" value="30S ribosomal protein S4"/>
    <property type="match status" value="1"/>
</dbReference>
<evidence type="ECO:0000259" key="10">
    <source>
        <dbReference type="SMART" id="SM01390"/>
    </source>
</evidence>
<evidence type="ECO:0000259" key="9">
    <source>
        <dbReference type="SMART" id="SM00363"/>
    </source>
</evidence>
<dbReference type="CDD" id="cd00165">
    <property type="entry name" value="S4"/>
    <property type="match status" value="1"/>
</dbReference>
<dbReference type="InterPro" id="IPR022801">
    <property type="entry name" value="Ribosomal_uS4"/>
</dbReference>
<evidence type="ECO:0000256" key="5">
    <source>
        <dbReference type="ARBA" id="ARBA00023274"/>
    </source>
</evidence>
<comment type="subunit">
    <text evidence="7">Part of the 30S ribosomal subunit. Contacts protein S5. The interaction surface between S4 and S5 is involved in control of translational fidelity.</text>
</comment>
<dbReference type="Pfam" id="PF00163">
    <property type="entry name" value="Ribosomal_S4"/>
    <property type="match status" value="1"/>
</dbReference>
<dbReference type="Pfam" id="PF01479">
    <property type="entry name" value="S4"/>
    <property type="match status" value="1"/>
</dbReference>
<feature type="domain" description="Small ribosomal subunit protein uS4 N-terminal" evidence="10">
    <location>
        <begin position="3"/>
        <end position="98"/>
    </location>
</feature>
<dbReference type="SMART" id="SM00363">
    <property type="entry name" value="S4"/>
    <property type="match status" value="1"/>
</dbReference>
<feature type="domain" description="RNA-binding S4" evidence="9">
    <location>
        <begin position="99"/>
        <end position="163"/>
    </location>
</feature>
<evidence type="ECO:0000256" key="8">
    <source>
        <dbReference type="RuleBase" id="RU003699"/>
    </source>
</evidence>
<evidence type="ECO:0000256" key="6">
    <source>
        <dbReference type="ARBA" id="ARBA00035254"/>
    </source>
</evidence>
<dbReference type="HAMAP" id="MF_01306_B">
    <property type="entry name" value="Ribosomal_uS4_B"/>
    <property type="match status" value="1"/>
</dbReference>
<dbReference type="Gene3D" id="3.10.290.10">
    <property type="entry name" value="RNA-binding S4 domain"/>
    <property type="match status" value="1"/>
</dbReference>
<dbReference type="InterPro" id="IPR002942">
    <property type="entry name" value="S4_RNA-bd"/>
</dbReference>
<dbReference type="NCBIfam" id="TIGR01017">
    <property type="entry name" value="rpsD_bact"/>
    <property type="match status" value="1"/>
</dbReference>
<dbReference type="PANTHER" id="PTHR11831">
    <property type="entry name" value="30S 40S RIBOSOMAL PROTEIN"/>
    <property type="match status" value="1"/>
</dbReference>
<dbReference type="PROSITE" id="PS00632">
    <property type="entry name" value="RIBOSOMAL_S4"/>
    <property type="match status" value="1"/>
</dbReference>
<dbReference type="GO" id="GO:0006412">
    <property type="term" value="P:translation"/>
    <property type="evidence" value="ECO:0007669"/>
    <property type="project" value="UniProtKB-UniRule"/>
</dbReference>
<evidence type="ECO:0000313" key="11">
    <source>
        <dbReference type="EMBL" id="KUK85985.1"/>
    </source>
</evidence>
<dbReference type="GO" id="GO:0042274">
    <property type="term" value="P:ribosomal small subunit biogenesis"/>
    <property type="evidence" value="ECO:0007669"/>
    <property type="project" value="TreeGrafter"/>
</dbReference>
<dbReference type="SMART" id="SM01390">
    <property type="entry name" value="Ribosomal_S4"/>
    <property type="match status" value="1"/>
</dbReference>
<comment type="similarity">
    <text evidence="1 7 8">Belongs to the universal ribosomal protein uS4 family.</text>
</comment>
<dbReference type="PROSITE" id="PS50889">
    <property type="entry name" value="S4"/>
    <property type="match status" value="1"/>
</dbReference>
<reference evidence="12" key="1">
    <citation type="journal article" date="2015" name="MBio">
        <title>Genome-Resolved Metagenomic Analysis Reveals Roles for Candidate Phyla and Other Microbial Community Members in Biogeochemical Transformations in Oil Reservoirs.</title>
        <authorList>
            <person name="Hu P."/>
            <person name="Tom L."/>
            <person name="Singh A."/>
            <person name="Thomas B.C."/>
            <person name="Baker B.J."/>
            <person name="Piceno Y.M."/>
            <person name="Andersen G.L."/>
            <person name="Banfield J.F."/>
        </authorList>
    </citation>
    <scope>NUCLEOTIDE SEQUENCE [LARGE SCALE GENOMIC DNA]</scope>
</reference>
<evidence type="ECO:0000256" key="2">
    <source>
        <dbReference type="ARBA" id="ARBA00022730"/>
    </source>
</evidence>
<gene>
    <name evidence="7" type="primary">rpsD</name>
    <name evidence="11" type="ORF">XE03_1785</name>
</gene>
<dbReference type="PANTHER" id="PTHR11831:SF4">
    <property type="entry name" value="SMALL RIBOSOMAL SUBUNIT PROTEIN US4M"/>
    <property type="match status" value="1"/>
</dbReference>
<keyword evidence="2 7" id="KW-0699">rRNA-binding</keyword>
<evidence type="ECO:0000256" key="3">
    <source>
        <dbReference type="ARBA" id="ARBA00022884"/>
    </source>
</evidence>
<dbReference type="GO" id="GO:0015935">
    <property type="term" value="C:small ribosomal subunit"/>
    <property type="evidence" value="ECO:0007669"/>
    <property type="project" value="InterPro"/>
</dbReference>
<dbReference type="GO" id="GO:0019843">
    <property type="term" value="F:rRNA binding"/>
    <property type="evidence" value="ECO:0007669"/>
    <property type="project" value="UniProtKB-UniRule"/>
</dbReference>
<dbReference type="InterPro" id="IPR005709">
    <property type="entry name" value="Ribosomal_uS4_bac-type"/>
</dbReference>
<keyword evidence="4 7" id="KW-0689">Ribosomal protein</keyword>
<dbReference type="GO" id="GO:0003735">
    <property type="term" value="F:structural constituent of ribosome"/>
    <property type="evidence" value="ECO:0007669"/>
    <property type="project" value="InterPro"/>
</dbReference>